<keyword evidence="5 15" id="KW-0138">CF(0)</keyword>
<keyword evidence="8 15" id="KW-1133">Transmembrane helix</keyword>
<evidence type="ECO:0000256" key="7">
    <source>
        <dbReference type="ARBA" id="ARBA00022781"/>
    </source>
</evidence>
<feature type="coiled-coil region" evidence="17">
    <location>
        <begin position="38"/>
        <end position="89"/>
    </location>
</feature>
<evidence type="ECO:0000256" key="9">
    <source>
        <dbReference type="ARBA" id="ARBA00023065"/>
    </source>
</evidence>
<comment type="function">
    <text evidence="13">Component of the F(0) channel, it forms part of the peripheral stalk, linking F(1) to F(0). The b'-subunit is a diverged and duplicated form of b found in plants and photosynthetic bacteria.</text>
</comment>
<keyword evidence="4 15" id="KW-1003">Cell membrane</keyword>
<evidence type="ECO:0000256" key="1">
    <source>
        <dbReference type="ARBA" id="ARBA00004377"/>
    </source>
</evidence>
<gene>
    <name evidence="15" type="primary">atpF</name>
    <name evidence="18" type="ORF">C7450_101446</name>
</gene>
<dbReference type="AlphaFoldDB" id="A0A2V3UIM7"/>
<evidence type="ECO:0000256" key="8">
    <source>
        <dbReference type="ARBA" id="ARBA00022989"/>
    </source>
</evidence>
<reference evidence="18 19" key="1">
    <citation type="submission" date="2018-05" db="EMBL/GenBank/DDBJ databases">
        <title>Genomic Encyclopedia of Type Strains, Phase IV (KMG-IV): sequencing the most valuable type-strain genomes for metagenomic binning, comparative biology and taxonomic classification.</title>
        <authorList>
            <person name="Goeker M."/>
        </authorList>
    </citation>
    <scope>NUCLEOTIDE SEQUENCE [LARGE SCALE GENOMIC DNA]</scope>
    <source>
        <strain evidence="18 19">DSM 6462</strain>
    </source>
</reference>
<dbReference type="PANTHER" id="PTHR33445">
    <property type="entry name" value="ATP SYNTHASE SUBUNIT B', CHLOROPLASTIC"/>
    <property type="match status" value="1"/>
</dbReference>
<dbReference type="EMBL" id="QJJK01000001">
    <property type="protein sequence ID" value="PXW64687.1"/>
    <property type="molecule type" value="Genomic_DNA"/>
</dbReference>
<dbReference type="GO" id="GO:0046933">
    <property type="term" value="F:proton-transporting ATP synthase activity, rotational mechanism"/>
    <property type="evidence" value="ECO:0007669"/>
    <property type="project" value="UniProtKB-UniRule"/>
</dbReference>
<dbReference type="HAMAP" id="MF_01398">
    <property type="entry name" value="ATP_synth_b_bprime"/>
    <property type="match status" value="1"/>
</dbReference>
<dbReference type="OrthoDB" id="466272at2"/>
<dbReference type="InterPro" id="IPR050059">
    <property type="entry name" value="ATP_synthase_B_chain"/>
</dbReference>
<dbReference type="GO" id="GO:0005886">
    <property type="term" value="C:plasma membrane"/>
    <property type="evidence" value="ECO:0007669"/>
    <property type="project" value="UniProtKB-SubCell"/>
</dbReference>
<evidence type="ECO:0000256" key="12">
    <source>
        <dbReference type="ARBA" id="ARBA00025198"/>
    </source>
</evidence>
<evidence type="ECO:0000256" key="14">
    <source>
        <dbReference type="ARBA" id="ARBA00025830"/>
    </source>
</evidence>
<dbReference type="GO" id="GO:0045259">
    <property type="term" value="C:proton-transporting ATP synthase complex"/>
    <property type="evidence" value="ECO:0007669"/>
    <property type="project" value="UniProtKB-KW"/>
</dbReference>
<evidence type="ECO:0000256" key="5">
    <source>
        <dbReference type="ARBA" id="ARBA00022547"/>
    </source>
</evidence>
<keyword evidence="19" id="KW-1185">Reference proteome</keyword>
<keyword evidence="11 15" id="KW-0066">ATP synthesis</keyword>
<organism evidence="18 19">
    <name type="scientific">Chelatococcus asaccharovorans</name>
    <dbReference type="NCBI Taxonomy" id="28210"/>
    <lineage>
        <taxon>Bacteria</taxon>
        <taxon>Pseudomonadati</taxon>
        <taxon>Pseudomonadota</taxon>
        <taxon>Alphaproteobacteria</taxon>
        <taxon>Hyphomicrobiales</taxon>
        <taxon>Chelatococcaceae</taxon>
        <taxon>Chelatococcus</taxon>
    </lineage>
</organism>
<comment type="similarity">
    <text evidence="2 15 16">Belongs to the ATPase B chain family.</text>
</comment>
<evidence type="ECO:0000256" key="15">
    <source>
        <dbReference type="HAMAP-Rule" id="MF_01398"/>
    </source>
</evidence>
<evidence type="ECO:0000313" key="18">
    <source>
        <dbReference type="EMBL" id="PXW64687.1"/>
    </source>
</evidence>
<proteinExistence type="inferred from homology"/>
<dbReference type="PANTHER" id="PTHR33445:SF2">
    <property type="entry name" value="ATP SYNTHASE SUBUNIT B', CHLOROPLASTIC"/>
    <property type="match status" value="1"/>
</dbReference>
<evidence type="ECO:0000256" key="17">
    <source>
        <dbReference type="SAM" id="Coils"/>
    </source>
</evidence>
<keyword evidence="9 15" id="KW-0406">Ion transport</keyword>
<evidence type="ECO:0000256" key="3">
    <source>
        <dbReference type="ARBA" id="ARBA00022448"/>
    </source>
</evidence>
<evidence type="ECO:0000256" key="16">
    <source>
        <dbReference type="RuleBase" id="RU003848"/>
    </source>
</evidence>
<comment type="subunit">
    <text evidence="14 15">F-type ATPases have 2 components, F(1) - the catalytic core - and F(0) - the membrane proton channel. F(1) has five subunits: alpha(3), beta(3), gamma(1), delta(1), epsilon(1). F(0) has three main subunits: a(1), b(2) and c(10-14). The alpha and beta chains form an alternating ring which encloses part of the gamma chain. F(1) is attached to F(0) by a central stalk formed by the gamma and epsilon chains, while a peripheral stalk is formed by the delta and b chains.</text>
</comment>
<dbReference type="InterPro" id="IPR002146">
    <property type="entry name" value="ATP_synth_b/b'su_bac/chlpt"/>
</dbReference>
<evidence type="ECO:0000256" key="11">
    <source>
        <dbReference type="ARBA" id="ARBA00023310"/>
    </source>
</evidence>
<comment type="caution">
    <text evidence="18">The sequence shown here is derived from an EMBL/GenBank/DDBJ whole genome shotgun (WGS) entry which is preliminary data.</text>
</comment>
<keyword evidence="3 15" id="KW-0813">Transport</keyword>
<accession>A0A2V3UIM7</accession>
<keyword evidence="17" id="KW-0175">Coiled coil</keyword>
<evidence type="ECO:0000256" key="10">
    <source>
        <dbReference type="ARBA" id="ARBA00023136"/>
    </source>
</evidence>
<dbReference type="Pfam" id="PF00430">
    <property type="entry name" value="ATP-synt_B"/>
    <property type="match status" value="1"/>
</dbReference>
<evidence type="ECO:0000313" key="19">
    <source>
        <dbReference type="Proteomes" id="UP000248021"/>
    </source>
</evidence>
<evidence type="ECO:0000256" key="2">
    <source>
        <dbReference type="ARBA" id="ARBA00005513"/>
    </source>
</evidence>
<comment type="function">
    <text evidence="12 15">F(1)F(0) ATP synthase produces ATP from ADP in the presence of a proton or sodium gradient. F-type ATPases consist of two structural domains, F(1) containing the extramembraneous catalytic core and F(0) containing the membrane proton channel, linked together by a central stalk and a peripheral stalk. During catalysis, ATP synthesis in the catalytic domain of F(1) is coupled via a rotary mechanism of the central stalk subunits to proton translocation.</text>
</comment>
<keyword evidence="6 15" id="KW-0812">Transmembrane</keyword>
<name>A0A2V3UIM7_9HYPH</name>
<sequence>MRIDWWTLGLQTINVLVLVFILSRFLFRPVAAMIEERRAAAAKLLDDARAARAAAEAERQGVEKQAADLAQSRGEAMKAAAEQAEAEKRTILAAARAEADRLRAAAAADIARERREAAAATSDEASRLALDIAARLLSRLPEEARVTGFVEGLAKGAADLPESVRAGMGANGTPIRLKVPRALSADEALACRERLSQALGRAVEITPIVDPALVAGLEIDMPHAAVRNSFRADLDRITAALTQDGRQSP</sequence>
<protein>
    <recommendedName>
        <fullName evidence="15">ATP synthase subunit b</fullName>
    </recommendedName>
    <alternativeName>
        <fullName evidence="15">ATP synthase F(0) sector subunit b</fullName>
    </alternativeName>
    <alternativeName>
        <fullName evidence="15">ATPase subunit I</fullName>
    </alternativeName>
    <alternativeName>
        <fullName evidence="15">F-type ATPase subunit b</fullName>
        <shortName evidence="15">F-ATPase subunit b</shortName>
    </alternativeName>
</protein>
<evidence type="ECO:0000256" key="4">
    <source>
        <dbReference type="ARBA" id="ARBA00022475"/>
    </source>
</evidence>
<keyword evidence="10 15" id="KW-0472">Membrane</keyword>
<keyword evidence="7 15" id="KW-0375">Hydrogen ion transport</keyword>
<dbReference type="GO" id="GO:0046961">
    <property type="term" value="F:proton-transporting ATPase activity, rotational mechanism"/>
    <property type="evidence" value="ECO:0007669"/>
    <property type="project" value="TreeGrafter"/>
</dbReference>
<evidence type="ECO:0000256" key="13">
    <source>
        <dbReference type="ARBA" id="ARBA00025614"/>
    </source>
</evidence>
<feature type="transmembrane region" description="Helical" evidence="15">
    <location>
        <begin position="6"/>
        <end position="27"/>
    </location>
</feature>
<dbReference type="Proteomes" id="UP000248021">
    <property type="component" value="Unassembled WGS sequence"/>
</dbReference>
<dbReference type="RefSeq" id="WP_110372733.1">
    <property type="nucleotide sequence ID" value="NZ_JAHBRY010000001.1"/>
</dbReference>
<evidence type="ECO:0000256" key="6">
    <source>
        <dbReference type="ARBA" id="ARBA00022692"/>
    </source>
</evidence>
<comment type="subcellular location">
    <subcellularLocation>
        <location evidence="1">Cell inner membrane</location>
        <topology evidence="1">Single-pass membrane protein</topology>
    </subcellularLocation>
    <subcellularLocation>
        <location evidence="15">Cell membrane</location>
        <topology evidence="15">Single-pass membrane protein</topology>
    </subcellularLocation>
</comment>